<comment type="caution">
    <text evidence="7">The sequence shown here is derived from an EMBL/GenBank/DDBJ whole genome shotgun (WGS) entry which is preliminary data.</text>
</comment>
<proteinExistence type="inferred from homology"/>
<dbReference type="Gene3D" id="1.10.1740.10">
    <property type="match status" value="1"/>
</dbReference>
<dbReference type="InterPro" id="IPR013249">
    <property type="entry name" value="RNA_pol_sigma70_r4_t2"/>
</dbReference>
<dbReference type="GO" id="GO:0003677">
    <property type="term" value="F:DNA binding"/>
    <property type="evidence" value="ECO:0007669"/>
    <property type="project" value="InterPro"/>
</dbReference>
<evidence type="ECO:0000256" key="3">
    <source>
        <dbReference type="ARBA" id="ARBA00023082"/>
    </source>
</evidence>
<dbReference type="SUPFAM" id="SSF88946">
    <property type="entry name" value="Sigma2 domain of RNA polymerase sigma factors"/>
    <property type="match status" value="1"/>
</dbReference>
<dbReference type="InterPro" id="IPR013325">
    <property type="entry name" value="RNA_pol_sigma_r2"/>
</dbReference>
<keyword evidence="3" id="KW-0731">Sigma factor</keyword>
<gene>
    <name evidence="7" type="ORF">A2Y68_01355</name>
</gene>
<evidence type="ECO:0000313" key="8">
    <source>
        <dbReference type="Proteomes" id="UP000176778"/>
    </source>
</evidence>
<evidence type="ECO:0000259" key="5">
    <source>
        <dbReference type="Pfam" id="PF04542"/>
    </source>
</evidence>
<keyword evidence="4" id="KW-0804">Transcription</keyword>
<dbReference type="SUPFAM" id="SSF88659">
    <property type="entry name" value="Sigma3 and sigma4 domains of RNA polymerase sigma factors"/>
    <property type="match status" value="1"/>
</dbReference>
<reference evidence="7 8" key="1">
    <citation type="journal article" date="2016" name="Nat. Commun.">
        <title>Thousands of microbial genomes shed light on interconnected biogeochemical processes in an aquifer system.</title>
        <authorList>
            <person name="Anantharaman K."/>
            <person name="Brown C.T."/>
            <person name="Hug L.A."/>
            <person name="Sharon I."/>
            <person name="Castelle C.J."/>
            <person name="Probst A.J."/>
            <person name="Thomas B.C."/>
            <person name="Singh A."/>
            <person name="Wilkins M.J."/>
            <person name="Karaoz U."/>
            <person name="Brodie E.L."/>
            <person name="Williams K.H."/>
            <person name="Hubbard S.S."/>
            <person name="Banfield J.F."/>
        </authorList>
    </citation>
    <scope>NUCLEOTIDE SEQUENCE [LARGE SCALE GENOMIC DNA]</scope>
</reference>
<dbReference type="Proteomes" id="UP000176778">
    <property type="component" value="Unassembled WGS sequence"/>
</dbReference>
<dbReference type="GO" id="GO:0006352">
    <property type="term" value="P:DNA-templated transcription initiation"/>
    <property type="evidence" value="ECO:0007669"/>
    <property type="project" value="InterPro"/>
</dbReference>
<evidence type="ECO:0000313" key="7">
    <source>
        <dbReference type="EMBL" id="OGM10075.1"/>
    </source>
</evidence>
<evidence type="ECO:0000256" key="4">
    <source>
        <dbReference type="ARBA" id="ARBA00023163"/>
    </source>
</evidence>
<dbReference type="InterPro" id="IPR036388">
    <property type="entry name" value="WH-like_DNA-bd_sf"/>
</dbReference>
<dbReference type="Pfam" id="PF08281">
    <property type="entry name" value="Sigma70_r4_2"/>
    <property type="match status" value="1"/>
</dbReference>
<evidence type="ECO:0000256" key="1">
    <source>
        <dbReference type="ARBA" id="ARBA00010641"/>
    </source>
</evidence>
<name>A0A1F7X6Z7_9BACT</name>
<dbReference type="Gene3D" id="1.10.10.10">
    <property type="entry name" value="Winged helix-like DNA-binding domain superfamily/Winged helix DNA-binding domain"/>
    <property type="match status" value="1"/>
</dbReference>
<evidence type="ECO:0000259" key="6">
    <source>
        <dbReference type="Pfam" id="PF08281"/>
    </source>
</evidence>
<keyword evidence="2" id="KW-0805">Transcription regulation</keyword>
<evidence type="ECO:0000256" key="2">
    <source>
        <dbReference type="ARBA" id="ARBA00023015"/>
    </source>
</evidence>
<dbReference type="InterPro" id="IPR007627">
    <property type="entry name" value="RNA_pol_sigma70_r2"/>
</dbReference>
<dbReference type="PANTHER" id="PTHR43133:SF51">
    <property type="entry name" value="RNA POLYMERASE SIGMA FACTOR"/>
    <property type="match status" value="1"/>
</dbReference>
<dbReference type="STRING" id="1802479.A2Y68_01355"/>
<dbReference type="InterPro" id="IPR039425">
    <property type="entry name" value="RNA_pol_sigma-70-like"/>
</dbReference>
<accession>A0A1F7X6Z7</accession>
<dbReference type="EMBL" id="MGFR01000001">
    <property type="protein sequence ID" value="OGM10075.1"/>
    <property type="molecule type" value="Genomic_DNA"/>
</dbReference>
<dbReference type="NCBIfam" id="TIGR02937">
    <property type="entry name" value="sigma70-ECF"/>
    <property type="match status" value="1"/>
</dbReference>
<dbReference type="CDD" id="cd06171">
    <property type="entry name" value="Sigma70_r4"/>
    <property type="match status" value="1"/>
</dbReference>
<protein>
    <submittedName>
        <fullName evidence="7">Uncharacterized protein</fullName>
    </submittedName>
</protein>
<dbReference type="GO" id="GO:0016987">
    <property type="term" value="F:sigma factor activity"/>
    <property type="evidence" value="ECO:0007669"/>
    <property type="project" value="UniProtKB-KW"/>
</dbReference>
<dbReference type="AlphaFoldDB" id="A0A1F7X6Z7"/>
<comment type="similarity">
    <text evidence="1">Belongs to the sigma-70 factor family. ECF subfamily.</text>
</comment>
<dbReference type="InterPro" id="IPR013324">
    <property type="entry name" value="RNA_pol_sigma_r3/r4-like"/>
</dbReference>
<organism evidence="7 8">
    <name type="scientific">Candidatus Woesebacteria bacterium RBG_13_46_13</name>
    <dbReference type="NCBI Taxonomy" id="1802479"/>
    <lineage>
        <taxon>Bacteria</taxon>
        <taxon>Candidatus Woeseibacteriota</taxon>
    </lineage>
</organism>
<dbReference type="Pfam" id="PF04542">
    <property type="entry name" value="Sigma70_r2"/>
    <property type="match status" value="1"/>
</dbReference>
<feature type="domain" description="RNA polymerase sigma-70 region 2" evidence="5">
    <location>
        <begin position="28"/>
        <end position="94"/>
    </location>
</feature>
<dbReference type="InterPro" id="IPR014284">
    <property type="entry name" value="RNA_pol_sigma-70_dom"/>
</dbReference>
<feature type="domain" description="RNA polymerase sigma factor 70 region 4 type 2" evidence="6">
    <location>
        <begin position="123"/>
        <end position="170"/>
    </location>
</feature>
<sequence>MKDPSTLSDEKIIELICKKDKELYVHVIKRYQDKLMRYANYLIGDENNAADIVQESFIKAYINLNGFDTRKKFSSWIYRIVHNQAMNLINKQKKQVSLYKEKDFDSGIDIEDDFIKKELKTRAHNCLSQMAVSYREPLSLYYLEEKSYEEISDVLRIPIGTVGTRINRAKIIMKNICQKIKK</sequence>
<dbReference type="PANTHER" id="PTHR43133">
    <property type="entry name" value="RNA POLYMERASE ECF-TYPE SIGMA FACTO"/>
    <property type="match status" value="1"/>
</dbReference>